<evidence type="ECO:0000313" key="2">
    <source>
        <dbReference type="Proteomes" id="UP000464865"/>
    </source>
</evidence>
<dbReference type="KEGG" id="roy:G3A56_09225"/>
<dbReference type="RefSeq" id="WP_164056325.1">
    <property type="nucleotide sequence ID" value="NZ_CP048632.1"/>
</dbReference>
<evidence type="ECO:0000313" key="1">
    <source>
        <dbReference type="EMBL" id="QIB38148.1"/>
    </source>
</evidence>
<gene>
    <name evidence="1" type="ORF">G3A56_09225</name>
</gene>
<reference evidence="1 2" key="1">
    <citation type="submission" date="2020-02" db="EMBL/GenBank/DDBJ databases">
        <title>Plant-Promoting Endophytic Bacterium Rhizobium oryzihabitans sp. nov., Isolated from the Root of Rice.</title>
        <authorList>
            <person name="zhao J."/>
            <person name="Zhang G."/>
        </authorList>
    </citation>
    <scope>NUCLEOTIDE SEQUENCE [LARGE SCALE GENOMIC DNA]</scope>
    <source>
        <strain evidence="1 2">M15</strain>
    </source>
</reference>
<dbReference type="AlphaFoldDB" id="A0A7L5BH19"/>
<accession>A0A7L5BH19</accession>
<dbReference type="EMBL" id="CP048632">
    <property type="protein sequence ID" value="QIB38148.1"/>
    <property type="molecule type" value="Genomic_DNA"/>
</dbReference>
<sequence length="67" mass="7396">MKIDKKNKPTELEVIPHQNPVTVELWDGFISITEKGLMEGDVSISIAGKSNLDLLISGLQKARGMME</sequence>
<keyword evidence="2" id="KW-1185">Reference proteome</keyword>
<proteinExistence type="predicted"/>
<dbReference type="Proteomes" id="UP000464865">
    <property type="component" value="Chromosome M15-11"/>
</dbReference>
<protein>
    <submittedName>
        <fullName evidence="1">Uncharacterized protein</fullName>
    </submittedName>
</protein>
<name>A0A7L5BH19_9HYPH</name>
<organism evidence="1 2">
    <name type="scientific">Rhizobium oryzihabitans</name>
    <dbReference type="NCBI Taxonomy" id="2267833"/>
    <lineage>
        <taxon>Bacteria</taxon>
        <taxon>Pseudomonadati</taxon>
        <taxon>Pseudomonadota</taxon>
        <taxon>Alphaproteobacteria</taxon>
        <taxon>Hyphomicrobiales</taxon>
        <taxon>Rhizobiaceae</taxon>
        <taxon>Rhizobium/Agrobacterium group</taxon>
        <taxon>Rhizobium</taxon>
    </lineage>
</organism>